<feature type="domain" description="ABC transmembrane type-1" evidence="11">
    <location>
        <begin position="9"/>
        <end position="211"/>
    </location>
</feature>
<evidence type="ECO:0000313" key="12">
    <source>
        <dbReference type="EMBL" id="MDQ0229553.1"/>
    </source>
</evidence>
<comment type="subcellular location">
    <subcellularLocation>
        <location evidence="1 9">Cell membrane</location>
        <topology evidence="1 9">Multi-pass membrane protein</topology>
    </subcellularLocation>
</comment>
<dbReference type="NCBIfam" id="TIGR02141">
    <property type="entry name" value="modB_ABC"/>
    <property type="match status" value="1"/>
</dbReference>
<feature type="transmembrane region" description="Helical" evidence="9">
    <location>
        <begin position="82"/>
        <end position="106"/>
    </location>
</feature>
<feature type="transmembrane region" description="Helical" evidence="9">
    <location>
        <begin position="195"/>
        <end position="216"/>
    </location>
</feature>
<keyword evidence="8 9" id="KW-0472">Membrane</keyword>
<evidence type="ECO:0000256" key="8">
    <source>
        <dbReference type="ARBA" id="ARBA00023136"/>
    </source>
</evidence>
<dbReference type="PROSITE" id="PS50928">
    <property type="entry name" value="ABC_TM1"/>
    <property type="match status" value="1"/>
</dbReference>
<dbReference type="InterPro" id="IPR011867">
    <property type="entry name" value="ModB_ABC"/>
</dbReference>
<keyword evidence="4 10" id="KW-1003">Cell membrane</keyword>
<protein>
    <recommendedName>
        <fullName evidence="10">Molybdenum transport system permease</fullName>
    </recommendedName>
</protein>
<dbReference type="Pfam" id="PF00528">
    <property type="entry name" value="BPD_transp_1"/>
    <property type="match status" value="1"/>
</dbReference>
<comment type="similarity">
    <text evidence="2 10">Belongs to the binding-protein-dependent transport system permease family. CysTW subfamily.</text>
</comment>
<keyword evidence="7 9" id="KW-1133">Transmembrane helix</keyword>
<evidence type="ECO:0000256" key="7">
    <source>
        <dbReference type="ARBA" id="ARBA00022989"/>
    </source>
</evidence>
<keyword evidence="3 9" id="KW-0813">Transport</keyword>
<evidence type="ECO:0000313" key="13">
    <source>
        <dbReference type="Proteomes" id="UP001234495"/>
    </source>
</evidence>
<accession>A0ABT9ZBC1</accession>
<feature type="transmembrane region" description="Helical" evidence="9">
    <location>
        <begin position="12"/>
        <end position="35"/>
    </location>
</feature>
<dbReference type="CDD" id="cd06261">
    <property type="entry name" value="TM_PBP2"/>
    <property type="match status" value="1"/>
</dbReference>
<dbReference type="RefSeq" id="WP_307337425.1">
    <property type="nucleotide sequence ID" value="NZ_JAUSUD010000002.1"/>
</dbReference>
<evidence type="ECO:0000256" key="9">
    <source>
        <dbReference type="RuleBase" id="RU363032"/>
    </source>
</evidence>
<dbReference type="InterPro" id="IPR035906">
    <property type="entry name" value="MetI-like_sf"/>
</dbReference>
<evidence type="ECO:0000256" key="3">
    <source>
        <dbReference type="ARBA" id="ARBA00022448"/>
    </source>
</evidence>
<keyword evidence="5 10" id="KW-0500">Molybdenum</keyword>
<sequence>MGTELFEPIFLSLRIAIIASVIVMVFGTVTGKLMANRTWRGKTILETFLILPLVLPPSVVGFLLLIFFGANSSLGRFIEFMFGAPIIFTWWAGVVAAVVVAFPLMYQVSRAGFETIDRQVEEAARVDGANEWAVFLFITLPLTMKSILTGFILSFTRALGEFGATLMFAGNIPGKTQTISTAIYVAIDSGNMKDAWILVISILIISTSLLGFVQVYRNRTYE</sequence>
<evidence type="ECO:0000259" key="11">
    <source>
        <dbReference type="PROSITE" id="PS50928"/>
    </source>
</evidence>
<dbReference type="Proteomes" id="UP001234495">
    <property type="component" value="Unassembled WGS sequence"/>
</dbReference>
<evidence type="ECO:0000256" key="6">
    <source>
        <dbReference type="ARBA" id="ARBA00022692"/>
    </source>
</evidence>
<dbReference type="InterPro" id="IPR000515">
    <property type="entry name" value="MetI-like"/>
</dbReference>
<evidence type="ECO:0000256" key="1">
    <source>
        <dbReference type="ARBA" id="ARBA00004651"/>
    </source>
</evidence>
<gene>
    <name evidence="12" type="ORF">J2S19_000804</name>
</gene>
<organism evidence="12 13">
    <name type="scientific">Metabacillus malikii</name>
    <dbReference type="NCBI Taxonomy" id="1504265"/>
    <lineage>
        <taxon>Bacteria</taxon>
        <taxon>Bacillati</taxon>
        <taxon>Bacillota</taxon>
        <taxon>Bacilli</taxon>
        <taxon>Bacillales</taxon>
        <taxon>Bacillaceae</taxon>
        <taxon>Metabacillus</taxon>
    </lineage>
</organism>
<feature type="transmembrane region" description="Helical" evidence="9">
    <location>
        <begin position="47"/>
        <end position="70"/>
    </location>
</feature>
<reference evidence="12 13" key="1">
    <citation type="submission" date="2023-07" db="EMBL/GenBank/DDBJ databases">
        <title>Genomic Encyclopedia of Type Strains, Phase IV (KMG-IV): sequencing the most valuable type-strain genomes for metagenomic binning, comparative biology and taxonomic classification.</title>
        <authorList>
            <person name="Goeker M."/>
        </authorList>
    </citation>
    <scope>NUCLEOTIDE SEQUENCE [LARGE SCALE GENOMIC DNA]</scope>
    <source>
        <strain evidence="12 13">DSM 29005</strain>
    </source>
</reference>
<dbReference type="Gene3D" id="1.10.3720.10">
    <property type="entry name" value="MetI-like"/>
    <property type="match status" value="1"/>
</dbReference>
<keyword evidence="6 9" id="KW-0812">Transmembrane</keyword>
<comment type="caution">
    <text evidence="12">The sequence shown here is derived from an EMBL/GenBank/DDBJ whole genome shotgun (WGS) entry which is preliminary data.</text>
</comment>
<dbReference type="PANTHER" id="PTHR30183">
    <property type="entry name" value="MOLYBDENUM TRANSPORT SYSTEM PERMEASE PROTEIN MODB"/>
    <property type="match status" value="1"/>
</dbReference>
<dbReference type="PANTHER" id="PTHR30183:SF3">
    <property type="entry name" value="MOLYBDENUM TRANSPORT SYSTEM PERMEASE PROTEIN MODB"/>
    <property type="match status" value="1"/>
</dbReference>
<evidence type="ECO:0000256" key="5">
    <source>
        <dbReference type="ARBA" id="ARBA00022505"/>
    </source>
</evidence>
<evidence type="ECO:0000256" key="2">
    <source>
        <dbReference type="ARBA" id="ARBA00007069"/>
    </source>
</evidence>
<name>A0ABT9ZBC1_9BACI</name>
<evidence type="ECO:0000256" key="10">
    <source>
        <dbReference type="RuleBase" id="RU365097"/>
    </source>
</evidence>
<comment type="function">
    <text evidence="10">Part of the binding-protein-dependent transport system for molybdenum; probably responsible for the translocation of the substrate across the membrane.</text>
</comment>
<dbReference type="EMBL" id="JAUSUD010000002">
    <property type="protein sequence ID" value="MDQ0229553.1"/>
    <property type="molecule type" value="Genomic_DNA"/>
</dbReference>
<proteinExistence type="inferred from homology"/>
<dbReference type="SUPFAM" id="SSF161098">
    <property type="entry name" value="MetI-like"/>
    <property type="match status" value="1"/>
</dbReference>
<keyword evidence="13" id="KW-1185">Reference proteome</keyword>
<evidence type="ECO:0000256" key="4">
    <source>
        <dbReference type="ARBA" id="ARBA00022475"/>
    </source>
</evidence>
<feature type="transmembrane region" description="Helical" evidence="9">
    <location>
        <begin position="132"/>
        <end position="153"/>
    </location>
</feature>